<evidence type="ECO:0000256" key="5">
    <source>
        <dbReference type="ARBA" id="ARBA00023002"/>
    </source>
</evidence>
<dbReference type="STRING" id="1036611.A0A1L9Q143"/>
<dbReference type="InterPro" id="IPR000028">
    <property type="entry name" value="Chloroperoxidase"/>
</dbReference>
<evidence type="ECO:0000256" key="7">
    <source>
        <dbReference type="ARBA" id="ARBA00025795"/>
    </source>
</evidence>
<dbReference type="GO" id="GO:0046872">
    <property type="term" value="F:metal ion binding"/>
    <property type="evidence" value="ECO:0007669"/>
    <property type="project" value="UniProtKB-KW"/>
</dbReference>
<dbReference type="Proteomes" id="UP000184073">
    <property type="component" value="Unassembled WGS sequence"/>
</dbReference>
<sequence length="264" mass="28872">MQFSLQSVLALAGLVSASPRLPESHPWVPAGPGDYRGPCPMMNTLANHNFLPHDGRNLTRPTVVDALTSALNFDAGLANTMFDMAIIANPVENSTYFTLDHLNRHNVLEHDASLSRADSYFGSNHIFNATVFAESRAFWTNSTLTADMLANSKIARQIVSKAFNPTYRFTETTEQFSLGEIAAPIIVFGDMDAGTVERNLVEYFFFNERLPTELGWSAKKDPVTLEDVMGVSVMINKAASLITGSNSSTAAHKRRGDLHAGLGF</sequence>
<dbReference type="SUPFAM" id="SSF47571">
    <property type="entry name" value="Cloroperoxidase"/>
    <property type="match status" value="1"/>
</dbReference>
<evidence type="ECO:0000256" key="6">
    <source>
        <dbReference type="ARBA" id="ARBA00023004"/>
    </source>
</evidence>
<evidence type="ECO:0000256" key="3">
    <source>
        <dbReference type="ARBA" id="ARBA00022617"/>
    </source>
</evidence>
<dbReference type="GeneID" id="63723304"/>
<dbReference type="VEuPathDB" id="FungiDB:ASPVEDRAFT_142030"/>
<dbReference type="GO" id="GO:0004601">
    <property type="term" value="F:peroxidase activity"/>
    <property type="evidence" value="ECO:0007669"/>
    <property type="project" value="UniProtKB-KW"/>
</dbReference>
<evidence type="ECO:0000256" key="4">
    <source>
        <dbReference type="ARBA" id="ARBA00022723"/>
    </source>
</evidence>
<evidence type="ECO:0000313" key="11">
    <source>
        <dbReference type="Proteomes" id="UP000184073"/>
    </source>
</evidence>
<comment type="cofactor">
    <cofactor evidence="1">
        <name>heme b</name>
        <dbReference type="ChEBI" id="CHEBI:60344"/>
    </cofactor>
</comment>
<keyword evidence="3" id="KW-0349">Heme</keyword>
<comment type="similarity">
    <text evidence="7">Belongs to the chloroperoxidase family.</text>
</comment>
<proteinExistence type="inferred from homology"/>
<dbReference type="PANTHER" id="PTHR33577">
    <property type="entry name" value="STERIGMATOCYSTIN BIOSYNTHESIS PEROXIDASE STCC-RELATED"/>
    <property type="match status" value="1"/>
</dbReference>
<keyword evidence="5" id="KW-0560">Oxidoreductase</keyword>
<keyword evidence="4" id="KW-0479">Metal-binding</keyword>
<dbReference type="Pfam" id="PF01328">
    <property type="entry name" value="Peroxidase_2"/>
    <property type="match status" value="1"/>
</dbReference>
<dbReference type="OrthoDB" id="407298at2759"/>
<dbReference type="InterPro" id="IPR036851">
    <property type="entry name" value="Chloroperoxidase-like_sf"/>
</dbReference>
<name>A0A1L9Q143_ASPVE</name>
<reference evidence="11" key="1">
    <citation type="journal article" date="2017" name="Genome Biol.">
        <title>Comparative genomics reveals high biological diversity and specific adaptations in the industrially and medically important fungal genus Aspergillus.</title>
        <authorList>
            <person name="de Vries R.P."/>
            <person name="Riley R."/>
            <person name="Wiebenga A."/>
            <person name="Aguilar-Osorio G."/>
            <person name="Amillis S."/>
            <person name="Uchima C.A."/>
            <person name="Anderluh G."/>
            <person name="Asadollahi M."/>
            <person name="Askin M."/>
            <person name="Barry K."/>
            <person name="Battaglia E."/>
            <person name="Bayram O."/>
            <person name="Benocci T."/>
            <person name="Braus-Stromeyer S.A."/>
            <person name="Caldana C."/>
            <person name="Canovas D."/>
            <person name="Cerqueira G.C."/>
            <person name="Chen F."/>
            <person name="Chen W."/>
            <person name="Choi C."/>
            <person name="Clum A."/>
            <person name="Dos Santos R.A."/>
            <person name="Damasio A.R."/>
            <person name="Diallinas G."/>
            <person name="Emri T."/>
            <person name="Fekete E."/>
            <person name="Flipphi M."/>
            <person name="Freyberg S."/>
            <person name="Gallo A."/>
            <person name="Gournas C."/>
            <person name="Habgood R."/>
            <person name="Hainaut M."/>
            <person name="Harispe M.L."/>
            <person name="Henrissat B."/>
            <person name="Hilden K.S."/>
            <person name="Hope R."/>
            <person name="Hossain A."/>
            <person name="Karabika E."/>
            <person name="Karaffa L."/>
            <person name="Karanyi Z."/>
            <person name="Krasevec N."/>
            <person name="Kuo A."/>
            <person name="Kusch H."/>
            <person name="LaButti K."/>
            <person name="Lagendijk E.L."/>
            <person name="Lapidus A."/>
            <person name="Levasseur A."/>
            <person name="Lindquist E."/>
            <person name="Lipzen A."/>
            <person name="Logrieco A.F."/>
            <person name="MacCabe A."/>
            <person name="Maekelae M.R."/>
            <person name="Malavazi I."/>
            <person name="Melin P."/>
            <person name="Meyer V."/>
            <person name="Mielnichuk N."/>
            <person name="Miskei M."/>
            <person name="Molnar A.P."/>
            <person name="Mule G."/>
            <person name="Ngan C.Y."/>
            <person name="Orejas M."/>
            <person name="Orosz E."/>
            <person name="Ouedraogo J.P."/>
            <person name="Overkamp K.M."/>
            <person name="Park H.-S."/>
            <person name="Perrone G."/>
            <person name="Piumi F."/>
            <person name="Punt P.J."/>
            <person name="Ram A.F."/>
            <person name="Ramon A."/>
            <person name="Rauscher S."/>
            <person name="Record E."/>
            <person name="Riano-Pachon D.M."/>
            <person name="Robert V."/>
            <person name="Roehrig J."/>
            <person name="Ruller R."/>
            <person name="Salamov A."/>
            <person name="Salih N.S."/>
            <person name="Samson R.A."/>
            <person name="Sandor E."/>
            <person name="Sanguinetti M."/>
            <person name="Schuetze T."/>
            <person name="Sepcic K."/>
            <person name="Shelest E."/>
            <person name="Sherlock G."/>
            <person name="Sophianopoulou V."/>
            <person name="Squina F.M."/>
            <person name="Sun H."/>
            <person name="Susca A."/>
            <person name="Todd R.B."/>
            <person name="Tsang A."/>
            <person name="Unkles S.E."/>
            <person name="van de Wiele N."/>
            <person name="van Rossen-Uffink D."/>
            <person name="Oliveira J.V."/>
            <person name="Vesth T.C."/>
            <person name="Visser J."/>
            <person name="Yu J.-H."/>
            <person name="Zhou M."/>
            <person name="Andersen M.R."/>
            <person name="Archer D.B."/>
            <person name="Baker S.E."/>
            <person name="Benoit I."/>
            <person name="Brakhage A.A."/>
            <person name="Braus G.H."/>
            <person name="Fischer R."/>
            <person name="Frisvad J.C."/>
            <person name="Goldman G.H."/>
            <person name="Houbraken J."/>
            <person name="Oakley B."/>
            <person name="Pocsi I."/>
            <person name="Scazzocchio C."/>
            <person name="Seiboth B."/>
            <person name="vanKuyk P.A."/>
            <person name="Wortman J."/>
            <person name="Dyer P.S."/>
            <person name="Grigoriev I.V."/>
        </authorList>
    </citation>
    <scope>NUCLEOTIDE SEQUENCE [LARGE SCALE GENOMIC DNA]</scope>
    <source>
        <strain evidence="11">CBS 583.65</strain>
    </source>
</reference>
<keyword evidence="8" id="KW-0732">Signal</keyword>
<keyword evidence="2" id="KW-0575">Peroxidase</keyword>
<feature type="domain" description="Heme haloperoxidase family profile" evidence="9">
    <location>
        <begin position="23"/>
        <end position="230"/>
    </location>
</feature>
<evidence type="ECO:0000256" key="2">
    <source>
        <dbReference type="ARBA" id="ARBA00022559"/>
    </source>
</evidence>
<dbReference type="Gene3D" id="1.10.489.10">
    <property type="entry name" value="Chloroperoxidase-like"/>
    <property type="match status" value="1"/>
</dbReference>
<dbReference type="PANTHER" id="PTHR33577:SF7">
    <property type="entry name" value="HEME HALOPEROXIDASE FAMILY PROFILE DOMAIN-CONTAINING PROTEIN"/>
    <property type="match status" value="1"/>
</dbReference>
<keyword evidence="11" id="KW-1185">Reference proteome</keyword>
<keyword evidence="6" id="KW-0408">Iron</keyword>
<organism evidence="10 11">
    <name type="scientific">Aspergillus versicolor CBS 583.65</name>
    <dbReference type="NCBI Taxonomy" id="1036611"/>
    <lineage>
        <taxon>Eukaryota</taxon>
        <taxon>Fungi</taxon>
        <taxon>Dikarya</taxon>
        <taxon>Ascomycota</taxon>
        <taxon>Pezizomycotina</taxon>
        <taxon>Eurotiomycetes</taxon>
        <taxon>Eurotiomycetidae</taxon>
        <taxon>Eurotiales</taxon>
        <taxon>Aspergillaceae</taxon>
        <taxon>Aspergillus</taxon>
        <taxon>Aspergillus subgen. Nidulantes</taxon>
    </lineage>
</organism>
<evidence type="ECO:0000256" key="8">
    <source>
        <dbReference type="SAM" id="SignalP"/>
    </source>
</evidence>
<dbReference type="AlphaFoldDB" id="A0A1L9Q143"/>
<evidence type="ECO:0000256" key="1">
    <source>
        <dbReference type="ARBA" id="ARBA00001970"/>
    </source>
</evidence>
<feature type="chain" id="PRO_5012769937" description="Heme haloperoxidase family profile domain-containing protein" evidence="8">
    <location>
        <begin position="18"/>
        <end position="264"/>
    </location>
</feature>
<evidence type="ECO:0000259" key="9">
    <source>
        <dbReference type="PROSITE" id="PS51405"/>
    </source>
</evidence>
<dbReference type="PROSITE" id="PS51405">
    <property type="entry name" value="HEME_HALOPEROXIDASE"/>
    <property type="match status" value="1"/>
</dbReference>
<accession>A0A1L9Q143</accession>
<protein>
    <recommendedName>
        <fullName evidence="9">Heme haloperoxidase family profile domain-containing protein</fullName>
    </recommendedName>
</protein>
<dbReference type="EMBL" id="KV878137">
    <property type="protein sequence ID" value="OJJ07402.1"/>
    <property type="molecule type" value="Genomic_DNA"/>
</dbReference>
<feature type="signal peptide" evidence="8">
    <location>
        <begin position="1"/>
        <end position="17"/>
    </location>
</feature>
<dbReference type="RefSeq" id="XP_040673164.1">
    <property type="nucleotide sequence ID" value="XM_040807793.1"/>
</dbReference>
<gene>
    <name evidence="10" type="ORF">ASPVEDRAFT_142030</name>
</gene>
<evidence type="ECO:0000313" key="10">
    <source>
        <dbReference type="EMBL" id="OJJ07402.1"/>
    </source>
</evidence>